<dbReference type="Proteomes" id="UP001054945">
    <property type="component" value="Unassembled WGS sequence"/>
</dbReference>
<evidence type="ECO:0000313" key="1">
    <source>
        <dbReference type="EMBL" id="GIX98834.1"/>
    </source>
</evidence>
<accession>A0AAV4PSP4</accession>
<evidence type="ECO:0000313" key="2">
    <source>
        <dbReference type="Proteomes" id="UP001054945"/>
    </source>
</evidence>
<keyword evidence="2" id="KW-1185">Reference proteome</keyword>
<organism evidence="1 2">
    <name type="scientific">Caerostris extrusa</name>
    <name type="common">Bark spider</name>
    <name type="synonym">Caerostris bankana</name>
    <dbReference type="NCBI Taxonomy" id="172846"/>
    <lineage>
        <taxon>Eukaryota</taxon>
        <taxon>Metazoa</taxon>
        <taxon>Ecdysozoa</taxon>
        <taxon>Arthropoda</taxon>
        <taxon>Chelicerata</taxon>
        <taxon>Arachnida</taxon>
        <taxon>Araneae</taxon>
        <taxon>Araneomorphae</taxon>
        <taxon>Entelegynae</taxon>
        <taxon>Araneoidea</taxon>
        <taxon>Araneidae</taxon>
        <taxon>Caerostris</taxon>
    </lineage>
</organism>
<name>A0AAV4PSP4_CAEEX</name>
<comment type="caution">
    <text evidence="1">The sequence shown here is derived from an EMBL/GenBank/DDBJ whole genome shotgun (WGS) entry which is preliminary data.</text>
</comment>
<proteinExistence type="predicted"/>
<sequence>MAGYFRNSDSKLFARSDVSISTSSNDLPDNLSPMGALGLMMPSAPHGRPSPMTVSISRPLLLSIFSLSINRWQNIQV</sequence>
<gene>
    <name evidence="1" type="ORF">CEXT_559711</name>
</gene>
<reference evidence="1 2" key="1">
    <citation type="submission" date="2021-06" db="EMBL/GenBank/DDBJ databases">
        <title>Caerostris extrusa draft genome.</title>
        <authorList>
            <person name="Kono N."/>
            <person name="Arakawa K."/>
        </authorList>
    </citation>
    <scope>NUCLEOTIDE SEQUENCE [LARGE SCALE GENOMIC DNA]</scope>
</reference>
<dbReference type="EMBL" id="BPLR01004967">
    <property type="protein sequence ID" value="GIX98834.1"/>
    <property type="molecule type" value="Genomic_DNA"/>
</dbReference>
<dbReference type="AlphaFoldDB" id="A0AAV4PSP4"/>
<protein>
    <submittedName>
        <fullName evidence="1">Uncharacterized protein</fullName>
    </submittedName>
</protein>